<dbReference type="InterPro" id="IPR023430">
    <property type="entry name" value="Pept_HybD-like_dom_sf"/>
</dbReference>
<keyword evidence="3" id="KW-0064">Aspartyl protease</keyword>
<dbReference type="SUPFAM" id="SSF53163">
    <property type="entry name" value="HybD-like"/>
    <property type="match status" value="1"/>
</dbReference>
<sequence>MIIVIGCGNLNRQDDGVGIEVIRALRQRNLEGPDVKLLDAGTDGMSVMFAARGCTTLIVVDASKTGVTPGAIHEVPGAVLERPYVAGLNLHDFRWDAAVYAGRQIFREEFPTDVTVFLIEAAELGLGIGLSHDVYASAQQVSRRVEVLIGERLAKVPA</sequence>
<dbReference type="OrthoDB" id="9792731at2"/>
<evidence type="ECO:0000313" key="6">
    <source>
        <dbReference type="Proteomes" id="UP000198588"/>
    </source>
</evidence>
<dbReference type="RefSeq" id="WP_038655216.1">
    <property type="nucleotide sequence ID" value="NZ_FMXM01000036.1"/>
</dbReference>
<keyword evidence="2 5" id="KW-0645">Protease</keyword>
<evidence type="ECO:0000313" key="5">
    <source>
        <dbReference type="EMBL" id="SDA98904.1"/>
    </source>
</evidence>
<dbReference type="EMBL" id="FMXM01000036">
    <property type="protein sequence ID" value="SDA98904.1"/>
    <property type="molecule type" value="Genomic_DNA"/>
</dbReference>
<keyword evidence="4" id="KW-0378">Hydrolase</keyword>
<evidence type="ECO:0000256" key="3">
    <source>
        <dbReference type="ARBA" id="ARBA00022750"/>
    </source>
</evidence>
<evidence type="ECO:0000256" key="4">
    <source>
        <dbReference type="ARBA" id="ARBA00022801"/>
    </source>
</evidence>
<evidence type="ECO:0000256" key="2">
    <source>
        <dbReference type="ARBA" id="ARBA00022670"/>
    </source>
</evidence>
<dbReference type="NCBIfam" id="TIGR00072">
    <property type="entry name" value="hydrog_prot"/>
    <property type="match status" value="1"/>
</dbReference>
<proteinExistence type="inferred from homology"/>
<gene>
    <name evidence="5" type="ORF">SAMN02927914_06386</name>
</gene>
<dbReference type="PANTHER" id="PTHR30302">
    <property type="entry name" value="HYDROGENASE 1 MATURATION PROTEASE"/>
    <property type="match status" value="1"/>
</dbReference>
<dbReference type="AlphaFoldDB" id="A0A1G5ZVU7"/>
<dbReference type="Pfam" id="PF01750">
    <property type="entry name" value="HycI"/>
    <property type="match status" value="1"/>
</dbReference>
<comment type="similarity">
    <text evidence="1">Belongs to the peptidase A31 family.</text>
</comment>
<dbReference type="Proteomes" id="UP000198588">
    <property type="component" value="Unassembled WGS sequence"/>
</dbReference>
<reference evidence="5 6" key="1">
    <citation type="submission" date="2016-10" db="EMBL/GenBank/DDBJ databases">
        <authorList>
            <person name="de Groot N.N."/>
        </authorList>
    </citation>
    <scope>NUCLEOTIDE SEQUENCE [LARGE SCALE GENOMIC DNA]</scope>
    <source>
        <strain evidence="5 6">CGMCC 1.12097</strain>
    </source>
</reference>
<dbReference type="PRINTS" id="PR00446">
    <property type="entry name" value="HYDRGNUPTAKE"/>
</dbReference>
<dbReference type="PANTHER" id="PTHR30302:SF1">
    <property type="entry name" value="HYDROGENASE 2 MATURATION PROTEASE"/>
    <property type="match status" value="1"/>
</dbReference>
<dbReference type="Gene3D" id="3.40.50.1450">
    <property type="entry name" value="HybD-like"/>
    <property type="match status" value="1"/>
</dbReference>
<dbReference type="GO" id="GO:0008047">
    <property type="term" value="F:enzyme activator activity"/>
    <property type="evidence" value="ECO:0007669"/>
    <property type="project" value="InterPro"/>
</dbReference>
<dbReference type="InterPro" id="IPR000671">
    <property type="entry name" value="Peptidase_A31"/>
</dbReference>
<protein>
    <submittedName>
        <fullName evidence="5">Hydrogenase maturation protease</fullName>
    </submittedName>
</protein>
<organism evidence="5 6">
    <name type="scientific">Mesorhizobium qingshengii</name>
    <dbReference type="NCBI Taxonomy" id="1165689"/>
    <lineage>
        <taxon>Bacteria</taxon>
        <taxon>Pseudomonadati</taxon>
        <taxon>Pseudomonadota</taxon>
        <taxon>Alphaproteobacteria</taxon>
        <taxon>Hyphomicrobiales</taxon>
        <taxon>Phyllobacteriaceae</taxon>
        <taxon>Mesorhizobium</taxon>
    </lineage>
</organism>
<dbReference type="GO" id="GO:0016485">
    <property type="term" value="P:protein processing"/>
    <property type="evidence" value="ECO:0007669"/>
    <property type="project" value="TreeGrafter"/>
</dbReference>
<dbReference type="STRING" id="1165689.SAMN02927914_06386"/>
<name>A0A1G5ZVU7_9HYPH</name>
<dbReference type="GO" id="GO:0004190">
    <property type="term" value="F:aspartic-type endopeptidase activity"/>
    <property type="evidence" value="ECO:0007669"/>
    <property type="project" value="UniProtKB-KW"/>
</dbReference>
<accession>A0A1G5ZVU7</accession>
<evidence type="ECO:0000256" key="1">
    <source>
        <dbReference type="ARBA" id="ARBA00006814"/>
    </source>
</evidence>